<dbReference type="RefSeq" id="WP_037241966.1">
    <property type="nucleotide sequence ID" value="NZ_JAEMUK010000023.1"/>
</dbReference>
<dbReference type="InterPro" id="IPR038614">
    <property type="entry name" value="GK_N_sf"/>
</dbReference>
<protein>
    <submittedName>
        <fullName evidence="3">Glycerate kinase</fullName>
    </submittedName>
</protein>
<dbReference type="Pfam" id="PF13660">
    <property type="entry name" value="DUF4147"/>
    <property type="match status" value="1"/>
</dbReference>
<name>A0A8I1GHD0_9HYPH</name>
<evidence type="ECO:0000259" key="2">
    <source>
        <dbReference type="Pfam" id="PF13660"/>
    </source>
</evidence>
<proteinExistence type="predicted"/>
<dbReference type="PANTHER" id="PTHR12227:SF0">
    <property type="entry name" value="GLYCERATE KINASE"/>
    <property type="match status" value="1"/>
</dbReference>
<feature type="domain" description="MOFRL" evidence="1">
    <location>
        <begin position="312"/>
        <end position="422"/>
    </location>
</feature>
<dbReference type="PANTHER" id="PTHR12227">
    <property type="entry name" value="GLYCERATE KINASE"/>
    <property type="match status" value="1"/>
</dbReference>
<evidence type="ECO:0000259" key="1">
    <source>
        <dbReference type="Pfam" id="PF05161"/>
    </source>
</evidence>
<dbReference type="Gene3D" id="3.40.1480.10">
    <property type="entry name" value="MOFRL domain"/>
    <property type="match status" value="1"/>
</dbReference>
<comment type="caution">
    <text evidence="3">The sequence shown here is derived from an EMBL/GenBank/DDBJ whole genome shotgun (WGS) entry which is preliminary data.</text>
</comment>
<dbReference type="SUPFAM" id="SSF82544">
    <property type="entry name" value="GckA/TtuD-like"/>
    <property type="match status" value="1"/>
</dbReference>
<dbReference type="InterPro" id="IPR039760">
    <property type="entry name" value="MOFRL_protein"/>
</dbReference>
<dbReference type="Pfam" id="PF05161">
    <property type="entry name" value="MOFRL"/>
    <property type="match status" value="1"/>
</dbReference>
<dbReference type="Gene3D" id="3.40.50.10180">
    <property type="entry name" value="Glycerate kinase, MOFRL-like N-terminal domain"/>
    <property type="match status" value="1"/>
</dbReference>
<dbReference type="EMBL" id="JAEMUK010000023">
    <property type="protein sequence ID" value="MBJ7543991.1"/>
    <property type="molecule type" value="Genomic_DNA"/>
</dbReference>
<dbReference type="AlphaFoldDB" id="A0A8I1GHD0"/>
<dbReference type="Proteomes" id="UP000623250">
    <property type="component" value="Unassembled WGS sequence"/>
</dbReference>
<dbReference type="GO" id="GO:0008887">
    <property type="term" value="F:glycerate kinase activity"/>
    <property type="evidence" value="ECO:0007669"/>
    <property type="project" value="InterPro"/>
</dbReference>
<dbReference type="InterPro" id="IPR007835">
    <property type="entry name" value="MOFRL"/>
</dbReference>
<dbReference type="GO" id="GO:0005737">
    <property type="term" value="C:cytoplasm"/>
    <property type="evidence" value="ECO:0007669"/>
    <property type="project" value="TreeGrafter"/>
</dbReference>
<dbReference type="InterPro" id="IPR025286">
    <property type="entry name" value="MOFRL_assoc_dom"/>
</dbReference>
<evidence type="ECO:0000313" key="4">
    <source>
        <dbReference type="Proteomes" id="UP000623250"/>
    </source>
</evidence>
<reference evidence="3 4" key="1">
    <citation type="submission" date="2020-12" db="EMBL/GenBank/DDBJ databases">
        <title>Revised draft genomes of Rhodomicrobium vannielii ATCC 17100 and Rhodomicrobium udaipurense JA643.</title>
        <authorList>
            <person name="Conners E.M."/>
            <person name="Davenport E.J."/>
            <person name="Bose A."/>
        </authorList>
    </citation>
    <scope>NUCLEOTIDE SEQUENCE [LARGE SCALE GENOMIC DNA]</scope>
    <source>
        <strain evidence="3 4">JA643</strain>
    </source>
</reference>
<dbReference type="InterPro" id="IPR037035">
    <property type="entry name" value="GK-like_C_sf"/>
</dbReference>
<organism evidence="3 4">
    <name type="scientific">Rhodomicrobium udaipurense</name>
    <dbReference type="NCBI Taxonomy" id="1202716"/>
    <lineage>
        <taxon>Bacteria</taxon>
        <taxon>Pseudomonadati</taxon>
        <taxon>Pseudomonadota</taxon>
        <taxon>Alphaproteobacteria</taxon>
        <taxon>Hyphomicrobiales</taxon>
        <taxon>Hyphomicrobiaceae</taxon>
        <taxon>Rhodomicrobium</taxon>
    </lineage>
</organism>
<sequence>MSHNARRFLYALFDTAVAVAQPGRCLPRHFPECPTDGKIVIIACGKAAAGMARIAEDHFSRTCASHTLTGVAITRHGENSEPLKKLKLIEAAHPIPDESSVLAAAEAIKAAHSAKAGDLILTLISGGASALLVAPAGKITLAEKQDLTRTLLKCGARISEINCVRKHISRIKGGRLAACASPSAILVTLAISDVPGDEPETIASGLTCPDTTTLADARRILAKYGIEPPRSVIEALNDPVNETPKPGHAIFANARYELVATGRDSLHAAGELARGLGYEVIMLGDSLEGEARDVAEMHARLARRCLADGRRVVILSGGELTVTVRGNGRGGPNQEYALALAAALNGQPGIAAFAGDTDGIDGGTGDCANDPAGAIVDPGTARRAAALNLLPATFLANNDATGFFRLTNDLVVCGPTGTNVNDFRAIVVDSSIRD</sequence>
<keyword evidence="4" id="KW-1185">Reference proteome</keyword>
<keyword evidence="3" id="KW-0418">Kinase</keyword>
<keyword evidence="3" id="KW-0808">Transferase</keyword>
<gene>
    <name evidence="3" type="ORF">JDN41_10515</name>
</gene>
<accession>A0A8I1GHD0</accession>
<evidence type="ECO:0000313" key="3">
    <source>
        <dbReference type="EMBL" id="MBJ7543991.1"/>
    </source>
</evidence>
<feature type="domain" description="MOFRL-associated" evidence="2">
    <location>
        <begin position="10"/>
        <end position="236"/>
    </location>
</feature>